<reference evidence="2 3" key="1">
    <citation type="submission" date="2017-06" db="EMBL/GenBank/DDBJ databases">
        <authorList>
            <person name="Kim H.J."/>
            <person name="Triplett B.A."/>
        </authorList>
    </citation>
    <scope>NUCLEOTIDE SEQUENCE [LARGE SCALE GENOMIC DNA]</scope>
    <source>
        <strain evidence="2 3">DSM 11445</strain>
    </source>
</reference>
<dbReference type="OrthoDB" id="476248at2"/>
<proteinExistence type="predicted"/>
<gene>
    <name evidence="2" type="ORF">SAMN04488078_102960</name>
</gene>
<dbReference type="InterPro" id="IPR025668">
    <property type="entry name" value="Tnp_DDE_dom"/>
</dbReference>
<dbReference type="NCBIfam" id="NF033539">
    <property type="entry name" value="transpos_IS1380"/>
    <property type="match status" value="1"/>
</dbReference>
<organism evidence="2 3">
    <name type="scientific">Antarctobacter heliothermus</name>
    <dbReference type="NCBI Taxonomy" id="74033"/>
    <lineage>
        <taxon>Bacteria</taxon>
        <taxon>Pseudomonadati</taxon>
        <taxon>Pseudomonadota</taxon>
        <taxon>Alphaproteobacteria</taxon>
        <taxon>Rhodobacterales</taxon>
        <taxon>Roseobacteraceae</taxon>
        <taxon>Antarctobacter</taxon>
    </lineage>
</organism>
<protein>
    <submittedName>
        <fullName evidence="2">Transposase DDE domain group 1</fullName>
    </submittedName>
</protein>
<evidence type="ECO:0000313" key="3">
    <source>
        <dbReference type="Proteomes" id="UP000198440"/>
    </source>
</evidence>
<dbReference type="Pfam" id="PF13701">
    <property type="entry name" value="DDE_Tnp_1_4"/>
    <property type="match status" value="1"/>
</dbReference>
<name>A0A239GZ14_9RHOB</name>
<feature type="domain" description="Transposase DDE" evidence="1">
    <location>
        <begin position="16"/>
        <end position="445"/>
    </location>
</feature>
<dbReference type="SUPFAM" id="SSF53098">
    <property type="entry name" value="Ribonuclease H-like"/>
    <property type="match status" value="1"/>
</dbReference>
<dbReference type="EMBL" id="FZON01000029">
    <property type="protein sequence ID" value="SNS74141.1"/>
    <property type="molecule type" value="Genomic_DNA"/>
</dbReference>
<accession>A0A239GZ14</accession>
<dbReference type="AlphaFoldDB" id="A0A239GZ14"/>
<dbReference type="InterPro" id="IPR047960">
    <property type="entry name" value="Transpos_IS1380"/>
</dbReference>
<dbReference type="InterPro" id="IPR012337">
    <property type="entry name" value="RNaseH-like_sf"/>
</dbReference>
<dbReference type="RefSeq" id="WP_089278683.1">
    <property type="nucleotide sequence ID" value="NZ_FZON01000029.1"/>
</dbReference>
<dbReference type="Proteomes" id="UP000198440">
    <property type="component" value="Unassembled WGS sequence"/>
</dbReference>
<sequence>MDHPEGASETGDGRLSFDRRVRLEFRGTQLSSDGGLLVMRELDDVLGLSDLASAALSDNRLGKNTVHRLDGLFRQSVYGRLAGYEDVNDADRLALDPVMCQVVGGRAVDAQAASASQMGRFETETLAMPENQEALADLNGTWIDRFHDRRGLKYIVLDMDSSVSPTHGDQEGTAWNGHFDCTCYHPNFLFNQFGMLERCALRRGNVHSADGWRDVLDPVIARYAGRNLGGRFFRADAAYAIPAIYERLEEADYFYAIRLPSNAVLRSRIAHRMTRPVGRPSLTKVKRLYEDFEYQAQSWDKPRRVIAKIEWHPGELFPKVGFIVTNMPMDPDWVVRFYNQRGTAEQHIKEGKYAFRWTRLSCKRFRDNEVRLQLHALAYNLATFLRCVDLPEAMADWSLTSLQLKLIKMGARVVRHARAITFQLAEVAVTGAMVKAILAAIHRLRAPPSCA</sequence>
<evidence type="ECO:0000259" key="1">
    <source>
        <dbReference type="Pfam" id="PF13701"/>
    </source>
</evidence>
<evidence type="ECO:0000313" key="2">
    <source>
        <dbReference type="EMBL" id="SNS74141.1"/>
    </source>
</evidence>